<feature type="compositionally biased region" description="Pro residues" evidence="2">
    <location>
        <begin position="131"/>
        <end position="141"/>
    </location>
</feature>
<feature type="compositionally biased region" description="Basic and acidic residues" evidence="2">
    <location>
        <begin position="243"/>
        <end position="259"/>
    </location>
</feature>
<dbReference type="InterPro" id="IPR016197">
    <property type="entry name" value="Chromo-like_dom_sf"/>
</dbReference>
<dbReference type="CDD" id="cd00024">
    <property type="entry name" value="CD_CSD"/>
    <property type="match status" value="1"/>
</dbReference>
<comment type="caution">
    <text evidence="3">The sequence shown here is derived from an EMBL/GenBank/DDBJ whole genome shotgun (WGS) entry which is preliminary data.</text>
</comment>
<dbReference type="SUPFAM" id="SSF54160">
    <property type="entry name" value="Chromo domain-like"/>
    <property type="match status" value="1"/>
</dbReference>
<sequence>MRGATIIRLMEKARDQVGDSKTTTRIVDLTGPPEEEPHNPSYVPALDLDCTTCDGCQLTLPDTSNGLDTTGGHGRSGGQKDVDFPSVGELLRGAGETRELQRTGPSDGQATGGSEGDSEYDSDAYEALRNQPPPQFRPPPILDSQDRNNRASSIRNKPGSPGDPIVVKDDDIDSSGDDTSEEQVGNLVSLETSPTSVGGSEPRSIYLNLHENSEPGDPHTSPSNRNTLSSTLGRSKGGNRKGLTQEDQERHDRDGDKKTAPSLASAGKRLSSAVVGTSASKRRRYLSPEENEAVSSKGNIFTVPEQDLDTQPDGTSPESKDVQPKLHNTTIPRSPASGTATSPPTLAQAHGHSDGAQAEKSEWEIEEILGERDTVSGKEYMVSWKKTWLPEDELGNAGELLRKFKAKGRVRRGRKRGRPAGMDKVW</sequence>
<gene>
    <name evidence="3" type="ORF">OEA41_008682</name>
</gene>
<evidence type="ECO:0000313" key="3">
    <source>
        <dbReference type="EMBL" id="KAK3169299.1"/>
    </source>
</evidence>
<keyword evidence="4" id="KW-1185">Reference proteome</keyword>
<feature type="compositionally biased region" description="Polar residues" evidence="2">
    <location>
        <begin position="189"/>
        <end position="198"/>
    </location>
</feature>
<dbReference type="Proteomes" id="UP001276659">
    <property type="component" value="Unassembled WGS sequence"/>
</dbReference>
<evidence type="ECO:0008006" key="5">
    <source>
        <dbReference type="Google" id="ProtNLM"/>
    </source>
</evidence>
<dbReference type="Gene3D" id="2.40.50.40">
    <property type="match status" value="1"/>
</dbReference>
<feature type="compositionally biased region" description="Polar residues" evidence="2">
    <location>
        <begin position="220"/>
        <end position="233"/>
    </location>
</feature>
<comment type="subunit">
    <text evidence="1">Component of the NuA4 histone acetyltransferase complex.</text>
</comment>
<feature type="compositionally biased region" description="Basic and acidic residues" evidence="2">
    <location>
        <begin position="351"/>
        <end position="361"/>
    </location>
</feature>
<dbReference type="EMBL" id="JASNWA010000009">
    <property type="protein sequence ID" value="KAK3169299.1"/>
    <property type="molecule type" value="Genomic_DNA"/>
</dbReference>
<feature type="region of interest" description="Disordered" evidence="2">
    <location>
        <begin position="58"/>
        <end position="361"/>
    </location>
</feature>
<evidence type="ECO:0000256" key="2">
    <source>
        <dbReference type="SAM" id="MobiDB-lite"/>
    </source>
</evidence>
<protein>
    <recommendedName>
        <fullName evidence="5">Chromo domain-containing protein</fullName>
    </recommendedName>
</protein>
<reference evidence="3" key="1">
    <citation type="submission" date="2022-11" db="EMBL/GenBank/DDBJ databases">
        <title>Chromosomal genome sequence assembly and mating type (MAT) locus characterization of the leprose asexual lichenized fungus Lepraria neglecta (Nyl.) Erichsen.</title>
        <authorList>
            <person name="Allen J.L."/>
            <person name="Pfeffer B."/>
        </authorList>
    </citation>
    <scope>NUCLEOTIDE SEQUENCE</scope>
    <source>
        <strain evidence="3">Allen 5258</strain>
    </source>
</reference>
<proteinExistence type="predicted"/>
<feature type="region of interest" description="Disordered" evidence="2">
    <location>
        <begin position="14"/>
        <end position="42"/>
    </location>
</feature>
<feature type="compositionally biased region" description="Polar residues" evidence="2">
    <location>
        <begin position="326"/>
        <end position="345"/>
    </location>
</feature>
<name>A0AAE0DH53_9LECA</name>
<organism evidence="3 4">
    <name type="scientific">Lepraria neglecta</name>
    <dbReference type="NCBI Taxonomy" id="209136"/>
    <lineage>
        <taxon>Eukaryota</taxon>
        <taxon>Fungi</taxon>
        <taxon>Dikarya</taxon>
        <taxon>Ascomycota</taxon>
        <taxon>Pezizomycotina</taxon>
        <taxon>Lecanoromycetes</taxon>
        <taxon>OSLEUM clade</taxon>
        <taxon>Lecanoromycetidae</taxon>
        <taxon>Lecanorales</taxon>
        <taxon>Lecanorineae</taxon>
        <taxon>Stereocaulaceae</taxon>
        <taxon>Lepraria</taxon>
    </lineage>
</organism>
<accession>A0AAE0DH53</accession>
<dbReference type="AlphaFoldDB" id="A0AAE0DH53"/>
<evidence type="ECO:0000313" key="4">
    <source>
        <dbReference type="Proteomes" id="UP001276659"/>
    </source>
</evidence>
<feature type="compositionally biased region" description="Acidic residues" evidence="2">
    <location>
        <begin position="170"/>
        <end position="181"/>
    </location>
</feature>
<evidence type="ECO:0000256" key="1">
    <source>
        <dbReference type="ARBA" id="ARBA00011353"/>
    </source>
</evidence>